<dbReference type="PANTHER" id="PTHR43861:SF3">
    <property type="entry name" value="PUTATIVE (AFU_ORTHOLOGUE AFUA_2G14390)-RELATED"/>
    <property type="match status" value="1"/>
</dbReference>
<dbReference type="Proteomes" id="UP000440096">
    <property type="component" value="Unassembled WGS sequence"/>
</dbReference>
<dbReference type="Gene3D" id="3.40.50.150">
    <property type="entry name" value="Vaccinia Virus protein VP39"/>
    <property type="match status" value="1"/>
</dbReference>
<protein>
    <submittedName>
        <fullName evidence="2">Methyltransferase domain-containing protein</fullName>
    </submittedName>
</protein>
<dbReference type="EMBL" id="WMBA01000063">
    <property type="protein sequence ID" value="MTD58242.1"/>
    <property type="molecule type" value="Genomic_DNA"/>
</dbReference>
<evidence type="ECO:0000313" key="2">
    <source>
        <dbReference type="EMBL" id="MTD58242.1"/>
    </source>
</evidence>
<keyword evidence="1 2" id="KW-0808">Transferase</keyword>
<dbReference type="OrthoDB" id="3469983at2"/>
<organism evidence="2 3">
    <name type="scientific">Amycolatopsis pithecellobii</name>
    <dbReference type="NCBI Taxonomy" id="664692"/>
    <lineage>
        <taxon>Bacteria</taxon>
        <taxon>Bacillati</taxon>
        <taxon>Actinomycetota</taxon>
        <taxon>Actinomycetes</taxon>
        <taxon>Pseudonocardiales</taxon>
        <taxon>Pseudonocardiaceae</taxon>
        <taxon>Amycolatopsis</taxon>
    </lineage>
</organism>
<accession>A0A6N7Z1J4</accession>
<dbReference type="GO" id="GO:0008168">
    <property type="term" value="F:methyltransferase activity"/>
    <property type="evidence" value="ECO:0007669"/>
    <property type="project" value="UniProtKB-KW"/>
</dbReference>
<dbReference type="Pfam" id="PF13489">
    <property type="entry name" value="Methyltransf_23"/>
    <property type="match status" value="1"/>
</dbReference>
<dbReference type="CDD" id="cd02440">
    <property type="entry name" value="AdoMet_MTases"/>
    <property type="match status" value="1"/>
</dbReference>
<dbReference type="InterPro" id="IPR029063">
    <property type="entry name" value="SAM-dependent_MTases_sf"/>
</dbReference>
<gene>
    <name evidence="2" type="ORF">GKO32_30320</name>
</gene>
<dbReference type="PANTHER" id="PTHR43861">
    <property type="entry name" value="TRANS-ACONITATE 2-METHYLTRANSFERASE-RELATED"/>
    <property type="match status" value="1"/>
</dbReference>
<dbReference type="AlphaFoldDB" id="A0A6N7Z1J4"/>
<name>A0A6N7Z1J4_9PSEU</name>
<comment type="caution">
    <text evidence="2">The sequence shown here is derived from an EMBL/GenBank/DDBJ whole genome shotgun (WGS) entry which is preliminary data.</text>
</comment>
<dbReference type="SUPFAM" id="SSF53335">
    <property type="entry name" value="S-adenosyl-L-methionine-dependent methyltransferases"/>
    <property type="match status" value="1"/>
</dbReference>
<dbReference type="GO" id="GO:0032259">
    <property type="term" value="P:methylation"/>
    <property type="evidence" value="ECO:0007669"/>
    <property type="project" value="UniProtKB-KW"/>
</dbReference>
<proteinExistence type="predicted"/>
<keyword evidence="2" id="KW-0489">Methyltransferase</keyword>
<evidence type="ECO:0000256" key="1">
    <source>
        <dbReference type="ARBA" id="ARBA00022679"/>
    </source>
</evidence>
<keyword evidence="3" id="KW-1185">Reference proteome</keyword>
<sequence>MARTWDPGTLRIIGELGIGKGSRCLEAGAGTGSIARALAGIVGTGGEVLAVDRDTRFLDDLPAPAEVLRADLMTGDLPAARFDLVHARLLVAHLHPHSLALQRLAAAVAPGGRLLVEEVDWTHAGQVEPPEPGHAAMIASLTEVMTGFDATYGRRLLGDVLDLGFTDVSAHYRGAQSGHEKAWLPWQLLVEQFQDRIVHNGLMSAAQVEHWWSLSRARAHLVTGPALFAVRARRPPIPMDR</sequence>
<reference evidence="2 3" key="1">
    <citation type="submission" date="2019-11" db="EMBL/GenBank/DDBJ databases">
        <title>Draft genome of Amycolatopsis RM579.</title>
        <authorList>
            <person name="Duangmal K."/>
            <person name="Mingma R."/>
        </authorList>
    </citation>
    <scope>NUCLEOTIDE SEQUENCE [LARGE SCALE GENOMIC DNA]</scope>
    <source>
        <strain evidence="2 3">RM579</strain>
    </source>
</reference>
<evidence type="ECO:0000313" key="3">
    <source>
        <dbReference type="Proteomes" id="UP000440096"/>
    </source>
</evidence>